<proteinExistence type="predicted"/>
<dbReference type="AlphaFoldDB" id="A0A267A4D1"/>
<organism evidence="2 3">
    <name type="scientific">Pseudomonas fragi</name>
    <dbReference type="NCBI Taxonomy" id="296"/>
    <lineage>
        <taxon>Bacteria</taxon>
        <taxon>Pseudomonadati</taxon>
        <taxon>Pseudomonadota</taxon>
        <taxon>Gammaproteobacteria</taxon>
        <taxon>Pseudomonadales</taxon>
        <taxon>Pseudomonadaceae</taxon>
        <taxon>Pseudomonas</taxon>
    </lineage>
</organism>
<reference evidence="2 3" key="1">
    <citation type="submission" date="2017-08" db="EMBL/GenBank/DDBJ databases">
        <title>Genomic and metabolic characterisation of spoilage-associated Pseudomonas species.</title>
        <authorList>
            <person name="Stanborough T."/>
            <person name="Fegan N."/>
            <person name="Powell S.M."/>
            <person name="Singh T."/>
            <person name="Tamplin M.L."/>
            <person name="Chandry P.S."/>
        </authorList>
    </citation>
    <scope>NUCLEOTIDE SEQUENCE [LARGE SCALE GENOMIC DNA]</scope>
    <source>
        <strain evidence="2 3">F1801</strain>
    </source>
</reference>
<feature type="domain" description="FecR N-terminal" evidence="1">
    <location>
        <begin position="13"/>
        <end position="42"/>
    </location>
</feature>
<protein>
    <recommendedName>
        <fullName evidence="1">FecR N-terminal domain-containing protein</fullName>
    </recommendedName>
</protein>
<comment type="caution">
    <text evidence="2">The sequence shown here is derived from an EMBL/GenBank/DDBJ whole genome shotgun (WGS) entry which is preliminary data.</text>
</comment>
<dbReference type="Pfam" id="PF16220">
    <property type="entry name" value="DUF4880"/>
    <property type="match status" value="1"/>
</dbReference>
<evidence type="ECO:0000313" key="2">
    <source>
        <dbReference type="EMBL" id="PAA06737.1"/>
    </source>
</evidence>
<gene>
    <name evidence="2" type="ORF">CJU81_20520</name>
</gene>
<evidence type="ECO:0000259" key="1">
    <source>
        <dbReference type="Pfam" id="PF16220"/>
    </source>
</evidence>
<dbReference type="EMBL" id="NQKQ01000030">
    <property type="protein sequence ID" value="PAA06737.1"/>
    <property type="molecule type" value="Genomic_DNA"/>
</dbReference>
<dbReference type="Proteomes" id="UP000215861">
    <property type="component" value="Unassembled WGS sequence"/>
</dbReference>
<sequence>MDTPCPPAAPAQQEAAEWYAVLSSGEVSDQEKSDWQAWLTVHA</sequence>
<evidence type="ECO:0000313" key="3">
    <source>
        <dbReference type="Proteomes" id="UP000215861"/>
    </source>
</evidence>
<accession>A0A267A4D1</accession>
<name>A0A267A4D1_PSEFR</name>
<dbReference type="RefSeq" id="WP_095038023.1">
    <property type="nucleotide sequence ID" value="NZ_NQKQ01000030.1"/>
</dbReference>
<dbReference type="InterPro" id="IPR032623">
    <property type="entry name" value="FecR_N"/>
</dbReference>